<evidence type="ECO:0000256" key="4">
    <source>
        <dbReference type="ARBA" id="ARBA00024804"/>
    </source>
</evidence>
<evidence type="ECO:0000256" key="6">
    <source>
        <dbReference type="ARBA" id="ARBA00048184"/>
    </source>
</evidence>
<dbReference type="Pfam" id="PF04101">
    <property type="entry name" value="Glyco_tran_28_C"/>
    <property type="match status" value="1"/>
</dbReference>
<dbReference type="InterPro" id="IPR007235">
    <property type="entry name" value="Glyco_trans_28_C"/>
</dbReference>
<dbReference type="Gene3D" id="3.40.50.2000">
    <property type="entry name" value="Glycogen Phosphorylase B"/>
    <property type="match status" value="1"/>
</dbReference>
<evidence type="ECO:0000313" key="9">
    <source>
        <dbReference type="EMBL" id="RMX73414.1"/>
    </source>
</evidence>
<evidence type="ECO:0000313" key="10">
    <source>
        <dbReference type="Proteomes" id="UP000281245"/>
    </source>
</evidence>
<comment type="similarity">
    <text evidence="7">Belongs to the glycosyltransferase 28 family.</text>
</comment>
<keyword evidence="7" id="KW-0256">Endoplasmic reticulum</keyword>
<comment type="catalytic activity">
    <reaction evidence="6">
        <text>an N-acetyl-alpha-D-glucosaminyl-diphospho-di-trans,poly-cis-dolichol + UDP-N-acetyl-alpha-D-glucosamine = an N,N'-diacetylchitobiosyl-diphospho-di-trans,poly-cis-dolichol + UDP + H(+)</text>
        <dbReference type="Rhea" id="RHEA:23380"/>
        <dbReference type="Rhea" id="RHEA-COMP:19507"/>
        <dbReference type="Rhea" id="RHEA-COMP:19510"/>
        <dbReference type="ChEBI" id="CHEBI:15378"/>
        <dbReference type="ChEBI" id="CHEBI:57269"/>
        <dbReference type="ChEBI" id="CHEBI:57705"/>
        <dbReference type="ChEBI" id="CHEBI:58223"/>
        <dbReference type="ChEBI" id="CHEBI:58427"/>
        <dbReference type="EC" id="2.4.1.141"/>
    </reaction>
</comment>
<dbReference type="GO" id="GO:0043541">
    <property type="term" value="C:UDP-N-acetylglucosamine transferase complex"/>
    <property type="evidence" value="ECO:0007669"/>
    <property type="project" value="TreeGrafter"/>
</dbReference>
<evidence type="ECO:0000256" key="3">
    <source>
        <dbReference type="ARBA" id="ARBA00017468"/>
    </source>
</evidence>
<dbReference type="PANTHER" id="PTHR47043:SF1">
    <property type="entry name" value="UDP-N-ACETYLGLUCOSAMINE TRANSFERASE SUBUNIT ALG13"/>
    <property type="match status" value="1"/>
</dbReference>
<comment type="subunit">
    <text evidence="1 7">Heterodimer with ALG14 to form a functional enzyme.</text>
</comment>
<sequence length="555" mass="60450">MGHTLTSKLTKVVSSAPSDVHLRLEMDAITTCTSGSDDWMGPHLPPPISVFPPPAAQGAHNICPPQARTSTDNQTHRIAPSFSPSLSLSPSLHERTYKCFPMATSSSPKTCFVTIGATASFAALIRSALSSDTLSALGKLGYTDLVVQYGQDGKELFDGAMQQVKTAGSSNVNVTGFDLDKAGLGKYMRQAKGGSRGGQEGVVVSHAGSGTILDALRIAVPIIVVPNPDLLDNHQVELAEALAEQDYVVHGKLEQLPKALQDAEQLRQRQKGWPPVNAGVQREAKGLKGILDEEMGIMGQYWEIINIDHRHVLLNHQGLKLPEILHNRIPEMLVDLMKVPPLKNLRFASAAVGGARSRAIARNEGCRLLALPQEILDGITPYIQEALDVLCLALSHSYFFRILADRVRAAVIADEAPWAGDYATSVPSSVTASDVQQHFITIPGMEYEDDDPSEAQRSFRARNPLYSMEEMTVSDAVVPVDWAKALERIEALKAPRGWERMRSEEVGSGVRRARATRLTREGDGKAGSASSSCHTFSLVVVRFRFRFRFFANISI</sequence>
<organism evidence="9 10">
    <name type="scientific">Hortaea werneckii</name>
    <name type="common">Black yeast</name>
    <name type="synonym">Cladosporium werneckii</name>
    <dbReference type="NCBI Taxonomy" id="91943"/>
    <lineage>
        <taxon>Eukaryota</taxon>
        <taxon>Fungi</taxon>
        <taxon>Dikarya</taxon>
        <taxon>Ascomycota</taxon>
        <taxon>Pezizomycotina</taxon>
        <taxon>Dothideomycetes</taxon>
        <taxon>Dothideomycetidae</taxon>
        <taxon>Mycosphaerellales</taxon>
        <taxon>Teratosphaeriaceae</taxon>
        <taxon>Hortaea</taxon>
    </lineage>
</organism>
<feature type="domain" description="Glycosyl transferase family 28 C-terminal" evidence="8">
    <location>
        <begin position="110"/>
        <end position="270"/>
    </location>
</feature>
<evidence type="ECO:0000256" key="5">
    <source>
        <dbReference type="ARBA" id="ARBA00032061"/>
    </source>
</evidence>
<dbReference type="Proteomes" id="UP000281245">
    <property type="component" value="Unassembled WGS sequence"/>
</dbReference>
<dbReference type="EMBL" id="QWIJ01001824">
    <property type="protein sequence ID" value="RMX73414.1"/>
    <property type="molecule type" value="Genomic_DNA"/>
</dbReference>
<dbReference type="InterPro" id="IPR052474">
    <property type="entry name" value="UDP-GlcNAc_transferase"/>
</dbReference>
<keyword evidence="7" id="KW-0328">Glycosyltransferase</keyword>
<gene>
    <name evidence="7" type="primary">ALG13</name>
    <name evidence="9" type="ORF">D0869_13631</name>
</gene>
<accession>A0A3M6W4C9</accession>
<evidence type="ECO:0000256" key="2">
    <source>
        <dbReference type="ARBA" id="ARBA00012614"/>
    </source>
</evidence>
<proteinExistence type="inferred from homology"/>
<keyword evidence="7" id="KW-0808">Transferase</keyword>
<dbReference type="OrthoDB" id="20273at2759"/>
<dbReference type="AlphaFoldDB" id="A0A3M6W4C9"/>
<comment type="function">
    <text evidence="4 7">Involved in protein N-glycosylation. Essential for the second step of the dolichol-linked oligosaccharide pathway.</text>
</comment>
<comment type="subcellular location">
    <subcellularLocation>
        <location evidence="7">Endoplasmic reticulum</location>
    </subcellularLocation>
</comment>
<reference evidence="9 10" key="1">
    <citation type="journal article" date="2018" name="BMC Genomics">
        <title>Genomic evidence for intraspecific hybridization in a clonal and extremely halotolerant yeast.</title>
        <authorList>
            <person name="Gostincar C."/>
            <person name="Stajich J.E."/>
            <person name="Zupancic J."/>
            <person name="Zalar P."/>
            <person name="Gunde-Cimerman N."/>
        </authorList>
    </citation>
    <scope>NUCLEOTIDE SEQUENCE [LARGE SCALE GENOMIC DNA]</scope>
    <source>
        <strain evidence="9 10">EXF-6656</strain>
    </source>
</reference>
<evidence type="ECO:0000256" key="1">
    <source>
        <dbReference type="ARBA" id="ARBA00011198"/>
    </source>
</evidence>
<name>A0A3M6W4C9_HORWE</name>
<evidence type="ECO:0000256" key="7">
    <source>
        <dbReference type="RuleBase" id="RU362128"/>
    </source>
</evidence>
<dbReference type="EC" id="2.4.1.141" evidence="2 7"/>
<protein>
    <recommendedName>
        <fullName evidence="3 7">UDP-N-acetylglucosamine transferase subunit ALG13</fullName>
        <ecNumber evidence="2 7">2.4.1.141</ecNumber>
    </recommendedName>
    <alternativeName>
        <fullName evidence="5 7">Asparagine-linked glycosylation protein 13</fullName>
    </alternativeName>
</protein>
<dbReference type="VEuPathDB" id="FungiDB:BTJ68_07123"/>
<dbReference type="GO" id="GO:0006488">
    <property type="term" value="P:dolichol-linked oligosaccharide biosynthetic process"/>
    <property type="evidence" value="ECO:0007669"/>
    <property type="project" value="TreeGrafter"/>
</dbReference>
<dbReference type="PANTHER" id="PTHR47043">
    <property type="entry name" value="UDP-N-ACETYLGLUCOSAMINE TRANSFERASE SUBUNIT ALG13"/>
    <property type="match status" value="1"/>
</dbReference>
<evidence type="ECO:0000259" key="8">
    <source>
        <dbReference type="Pfam" id="PF04101"/>
    </source>
</evidence>
<comment type="caution">
    <text evidence="9">The sequence shown here is derived from an EMBL/GenBank/DDBJ whole genome shotgun (WGS) entry which is preliminary data.</text>
</comment>
<dbReference type="GO" id="GO:0004577">
    <property type="term" value="F:N-acetylglucosaminyldiphosphodolichol N-acetylglucosaminyltransferase activity"/>
    <property type="evidence" value="ECO:0007669"/>
    <property type="project" value="UniProtKB-EC"/>
</dbReference>
<dbReference type="SUPFAM" id="SSF53756">
    <property type="entry name" value="UDP-Glycosyltransferase/glycogen phosphorylase"/>
    <property type="match status" value="1"/>
</dbReference>